<proteinExistence type="predicted"/>
<protein>
    <submittedName>
        <fullName evidence="2">Small hydrophobic protein</fullName>
    </submittedName>
</protein>
<sequence>MERDVSIALFTIYFVCIFWSISSIIWFVYLTAKMYTIKHDIQKKLNILNNEVIFLQELERERDLNFRVESGPPPYTQV</sequence>
<keyword evidence="1" id="KW-0812">Transmembrane</keyword>
<dbReference type="Proteomes" id="UP001253567">
    <property type="component" value="Segment"/>
</dbReference>
<feature type="transmembrane region" description="Helical" evidence="1">
    <location>
        <begin position="6"/>
        <end position="29"/>
    </location>
</feature>
<evidence type="ECO:0000313" key="2">
    <source>
        <dbReference type="EMBL" id="UBB42303.1"/>
    </source>
</evidence>
<name>A0AAE8XRV0_9MONO</name>
<evidence type="ECO:0000256" key="1">
    <source>
        <dbReference type="SAM" id="Phobius"/>
    </source>
</evidence>
<evidence type="ECO:0000313" key="3">
    <source>
        <dbReference type="Proteomes" id="UP001253567"/>
    </source>
</evidence>
<organism evidence="2 3">
    <name type="scientific">Longquan Niviventer fulvescens jeilongvirus 1</name>
    <dbReference type="NCBI Taxonomy" id="2877481"/>
    <lineage>
        <taxon>Viruses</taxon>
        <taxon>Riboviria</taxon>
        <taxon>Orthornavirae</taxon>
        <taxon>Negarnaviricota</taxon>
        <taxon>Haploviricotina</taxon>
        <taxon>Monjiviricetes</taxon>
        <taxon>Mononegavirales</taxon>
        <taxon>Paramyxoviridae</taxon>
        <taxon>Orthoparamyxovirinae</taxon>
        <taxon>Jeilongvirus</taxon>
        <taxon>Jeilongvirus longquanense</taxon>
    </lineage>
</organism>
<dbReference type="EMBL" id="MZ328279">
    <property type="protein sequence ID" value="UBB42303.1"/>
    <property type="molecule type" value="Viral_cRNA"/>
</dbReference>
<accession>A0AAE8XRV0</accession>
<keyword evidence="3" id="KW-1185">Reference proteome</keyword>
<keyword evidence="1" id="KW-0472">Membrane</keyword>
<keyword evidence="1" id="KW-1133">Transmembrane helix</keyword>
<reference evidence="2 3" key="1">
    <citation type="submission" date="2021-05" db="EMBL/GenBank/DDBJ databases">
        <title>Comparation of mammalian active virome structures and with host-virus interactions in sympatric communities.</title>
        <authorList>
            <person name="Tan Z."/>
            <person name="Nie F.-Y."/>
            <person name="Zhang Y.-Z."/>
        </authorList>
    </citation>
    <scope>NUCLEOTIDE SEQUENCE [LARGE SCALE GENOMIC DNA]</scope>
    <source>
        <strain evidence="2">LQS_zhenmao</strain>
    </source>
</reference>